<proteinExistence type="inferred from homology"/>
<dbReference type="NCBIfam" id="TIGR00810">
    <property type="entry name" value="secG"/>
    <property type="match status" value="1"/>
</dbReference>
<sequence length="77" mass="8561">MQNILMGLEVLLGVLITVTIFMQPSKADALSGLIQGGTKDTFFSKNKARTKEVMLVRLTWIFTGLFALNTLVLNFIK</sequence>
<keyword evidence="5 9" id="KW-0653">Protein transport</keyword>
<keyword evidence="6 9" id="KW-1133">Transmembrane helix</keyword>
<evidence type="ECO:0000256" key="3">
    <source>
        <dbReference type="ARBA" id="ARBA00022448"/>
    </source>
</evidence>
<comment type="caution">
    <text evidence="10">The sequence shown here is derived from an EMBL/GenBank/DDBJ whole genome shotgun (WGS) entry which is preliminary data.</text>
</comment>
<evidence type="ECO:0000256" key="2">
    <source>
        <dbReference type="ARBA" id="ARBA00008445"/>
    </source>
</evidence>
<evidence type="ECO:0000313" key="11">
    <source>
        <dbReference type="Proteomes" id="UP001519921"/>
    </source>
</evidence>
<dbReference type="Pfam" id="PF03840">
    <property type="entry name" value="SecG"/>
    <property type="match status" value="1"/>
</dbReference>
<name>A0ABS7ATM9_9CLOT</name>
<dbReference type="EMBL" id="JAHXPT010000020">
    <property type="protein sequence ID" value="MBW6411806.1"/>
    <property type="molecule type" value="Genomic_DNA"/>
</dbReference>
<dbReference type="Proteomes" id="UP001519921">
    <property type="component" value="Unassembled WGS sequence"/>
</dbReference>
<keyword evidence="9" id="KW-1003">Cell membrane</keyword>
<evidence type="ECO:0000256" key="5">
    <source>
        <dbReference type="ARBA" id="ARBA00022927"/>
    </source>
</evidence>
<evidence type="ECO:0000313" key="10">
    <source>
        <dbReference type="EMBL" id="MBW6411806.1"/>
    </source>
</evidence>
<evidence type="ECO:0000256" key="8">
    <source>
        <dbReference type="ARBA" id="ARBA00023136"/>
    </source>
</evidence>
<comment type="function">
    <text evidence="9">Involved in protein export. Participates in an early event of protein translocation.</text>
</comment>
<keyword evidence="8 9" id="KW-0472">Membrane</keyword>
<keyword evidence="7 9" id="KW-0811">Translocation</keyword>
<reference evidence="10 11" key="1">
    <citation type="submission" date="2021-07" db="EMBL/GenBank/DDBJ databases">
        <title>Clostridium weizhouense sp. nov., an anaerobic bacterium isolated from activated sludge of Petroleum wastewater.</title>
        <authorList>
            <person name="Li Q."/>
        </authorList>
    </citation>
    <scope>NUCLEOTIDE SEQUENCE [LARGE SCALE GENOMIC DNA]</scope>
    <source>
        <strain evidence="10 11">YB-6</strain>
    </source>
</reference>
<comment type="subcellular location">
    <subcellularLocation>
        <location evidence="9">Cell membrane</location>
        <topology evidence="9">Multi-pass membrane protein</topology>
    </subcellularLocation>
    <subcellularLocation>
        <location evidence="1">Membrane</location>
        <topology evidence="1">Multi-pass membrane protein</topology>
    </subcellularLocation>
</comment>
<comment type="similarity">
    <text evidence="2 9">Belongs to the SecG family.</text>
</comment>
<evidence type="ECO:0000256" key="7">
    <source>
        <dbReference type="ARBA" id="ARBA00023010"/>
    </source>
</evidence>
<comment type="caution">
    <text evidence="9">Lacks conserved residue(s) required for the propagation of feature annotation.</text>
</comment>
<keyword evidence="3 9" id="KW-0813">Transport</keyword>
<evidence type="ECO:0000256" key="1">
    <source>
        <dbReference type="ARBA" id="ARBA00004141"/>
    </source>
</evidence>
<feature type="transmembrane region" description="Helical" evidence="9">
    <location>
        <begin position="53"/>
        <end position="76"/>
    </location>
</feature>
<evidence type="ECO:0000256" key="9">
    <source>
        <dbReference type="RuleBase" id="RU365087"/>
    </source>
</evidence>
<keyword evidence="4 9" id="KW-0812">Transmembrane</keyword>
<dbReference type="RefSeq" id="WP_219781271.1">
    <property type="nucleotide sequence ID" value="NZ_JAHXPT010000020.1"/>
</dbReference>
<gene>
    <name evidence="10" type="primary">secG</name>
    <name evidence="10" type="ORF">KYD98_17125</name>
</gene>
<dbReference type="InterPro" id="IPR004692">
    <property type="entry name" value="SecG"/>
</dbReference>
<evidence type="ECO:0000256" key="6">
    <source>
        <dbReference type="ARBA" id="ARBA00022989"/>
    </source>
</evidence>
<organism evidence="10 11">
    <name type="scientific">Clostridium weizhouense</name>
    <dbReference type="NCBI Taxonomy" id="2859781"/>
    <lineage>
        <taxon>Bacteria</taxon>
        <taxon>Bacillati</taxon>
        <taxon>Bacillota</taxon>
        <taxon>Clostridia</taxon>
        <taxon>Eubacteriales</taxon>
        <taxon>Clostridiaceae</taxon>
        <taxon>Clostridium</taxon>
    </lineage>
</organism>
<accession>A0ABS7ATM9</accession>
<evidence type="ECO:0000256" key="4">
    <source>
        <dbReference type="ARBA" id="ARBA00022692"/>
    </source>
</evidence>
<keyword evidence="11" id="KW-1185">Reference proteome</keyword>
<protein>
    <recommendedName>
        <fullName evidence="9">Protein-export membrane protein SecG</fullName>
    </recommendedName>
</protein>